<comment type="caution">
    <text evidence="2">The sequence shown here is derived from an EMBL/GenBank/DDBJ whole genome shotgun (WGS) entry which is preliminary data.</text>
</comment>
<proteinExistence type="predicted"/>
<gene>
    <name evidence="2" type="ORF">GDZ32_04410</name>
</gene>
<reference evidence="2 3" key="1">
    <citation type="submission" date="2019-10" db="EMBL/GenBank/DDBJ databases">
        <title>Draft genome sequences of Lactobacillus strains.</title>
        <authorList>
            <person name="Cho G.-S."/>
            <person name="Fagbemigun O."/>
            <person name="Brinks E."/>
            <person name="Franz C.M.A.P."/>
        </authorList>
    </citation>
    <scope>NUCLEOTIDE SEQUENCE [LARGE SCALE GENOMIC DNA]</scope>
    <source>
        <strain evidence="2 3">313</strain>
    </source>
</reference>
<feature type="transmembrane region" description="Helical" evidence="1">
    <location>
        <begin position="12"/>
        <end position="36"/>
    </location>
</feature>
<organism evidence="2 3">
    <name type="scientific">Lactobacillus helveticus</name>
    <name type="common">Lactobacillus suntoryeus</name>
    <dbReference type="NCBI Taxonomy" id="1587"/>
    <lineage>
        <taxon>Bacteria</taxon>
        <taxon>Bacillati</taxon>
        <taxon>Bacillota</taxon>
        <taxon>Bacilli</taxon>
        <taxon>Lactobacillales</taxon>
        <taxon>Lactobacillaceae</taxon>
        <taxon>Lactobacillus</taxon>
    </lineage>
</organism>
<accession>A0A6A7K1X9</accession>
<keyword evidence="1" id="KW-0812">Transmembrane</keyword>
<evidence type="ECO:0000256" key="1">
    <source>
        <dbReference type="SAM" id="Phobius"/>
    </source>
</evidence>
<evidence type="ECO:0008006" key="4">
    <source>
        <dbReference type="Google" id="ProtNLM"/>
    </source>
</evidence>
<protein>
    <recommendedName>
        <fullName evidence="4">Type II secretion system protein</fullName>
    </recommendedName>
</protein>
<dbReference type="AlphaFoldDB" id="A0A6A7K1X9"/>
<evidence type="ECO:0000313" key="3">
    <source>
        <dbReference type="Proteomes" id="UP000430466"/>
    </source>
</evidence>
<sequence length="95" mass="10815">MGTNGKMKKVKGFLIFESAIAIIISVVAVSCLYLTVVEGQKNGQKIELKTDRIYAYHVLKTSDLDQITVHDHVYERVGQHYLNDKTTNQKFKVKD</sequence>
<keyword evidence="1" id="KW-1133">Transmembrane helix</keyword>
<keyword evidence="1" id="KW-0472">Membrane</keyword>
<evidence type="ECO:0000313" key="2">
    <source>
        <dbReference type="EMBL" id="MPW14254.1"/>
    </source>
</evidence>
<dbReference type="PROSITE" id="PS51257">
    <property type="entry name" value="PROKAR_LIPOPROTEIN"/>
    <property type="match status" value="1"/>
</dbReference>
<name>A0A6A7K1X9_LACHE</name>
<dbReference type="EMBL" id="WHOE01000025">
    <property type="protein sequence ID" value="MPW14254.1"/>
    <property type="molecule type" value="Genomic_DNA"/>
</dbReference>
<dbReference type="Proteomes" id="UP000430466">
    <property type="component" value="Unassembled WGS sequence"/>
</dbReference>